<dbReference type="AlphaFoldDB" id="A0A915DM32"/>
<organism evidence="2 3">
    <name type="scientific">Ditylenchus dipsaci</name>
    <dbReference type="NCBI Taxonomy" id="166011"/>
    <lineage>
        <taxon>Eukaryota</taxon>
        <taxon>Metazoa</taxon>
        <taxon>Ecdysozoa</taxon>
        <taxon>Nematoda</taxon>
        <taxon>Chromadorea</taxon>
        <taxon>Rhabditida</taxon>
        <taxon>Tylenchina</taxon>
        <taxon>Tylenchomorpha</taxon>
        <taxon>Sphaerularioidea</taxon>
        <taxon>Anguinidae</taxon>
        <taxon>Anguininae</taxon>
        <taxon>Ditylenchus</taxon>
    </lineage>
</organism>
<evidence type="ECO:0000256" key="1">
    <source>
        <dbReference type="SAM" id="MobiDB-lite"/>
    </source>
</evidence>
<sequence>MLPRSDVPFPVSEFIFPAIISPVKSRAASHRSLDSYSGNCHTSTFSISQPIKGSTSISNSQEPHALSSAFIKSSSIMPTSGLSSNTIISTSPVSIRGTARTKSSSLRFTYEASTKPSSESYSSLASPTARLESIFTKPEVIFSSSCAKSSSLLVVDKCAMSTRRPVSHMVSSSASSHVYAPTPVKRDDEVKSSQLSSTGLLQLNQSPVLKVPAQLPASMQNLQSTEFNSLLTSVIHPVSIKSPSVRTESAASNTRRLECSGIDSPPHVVDNTSSLTPFTIS</sequence>
<dbReference type="WBParaSite" id="jg2092">
    <property type="protein sequence ID" value="jg2092"/>
    <property type="gene ID" value="jg2092"/>
</dbReference>
<name>A0A915DM32_9BILA</name>
<dbReference type="Proteomes" id="UP000887574">
    <property type="component" value="Unplaced"/>
</dbReference>
<proteinExistence type="predicted"/>
<accession>A0A915DM32</accession>
<evidence type="ECO:0000313" key="2">
    <source>
        <dbReference type="Proteomes" id="UP000887574"/>
    </source>
</evidence>
<feature type="compositionally biased region" description="Polar residues" evidence="1">
    <location>
        <begin position="270"/>
        <end position="281"/>
    </location>
</feature>
<feature type="region of interest" description="Disordered" evidence="1">
    <location>
        <begin position="244"/>
        <end position="281"/>
    </location>
</feature>
<reference evidence="3" key="1">
    <citation type="submission" date="2022-11" db="UniProtKB">
        <authorList>
            <consortium name="WormBaseParasite"/>
        </authorList>
    </citation>
    <scope>IDENTIFICATION</scope>
</reference>
<feature type="compositionally biased region" description="Polar residues" evidence="1">
    <location>
        <begin position="244"/>
        <end position="254"/>
    </location>
</feature>
<keyword evidence="2" id="KW-1185">Reference proteome</keyword>
<protein>
    <submittedName>
        <fullName evidence="3">Uncharacterized protein</fullName>
    </submittedName>
</protein>
<evidence type="ECO:0000313" key="3">
    <source>
        <dbReference type="WBParaSite" id="jg2092"/>
    </source>
</evidence>